<dbReference type="Pfam" id="PF07676">
    <property type="entry name" value="PD40"/>
    <property type="match status" value="2"/>
</dbReference>
<dbReference type="eggNOG" id="COG0823">
    <property type="taxonomic scope" value="Bacteria"/>
</dbReference>
<dbReference type="Proteomes" id="UP000004095">
    <property type="component" value="Unassembled WGS sequence"/>
</dbReference>
<evidence type="ECO:0000313" key="1">
    <source>
        <dbReference type="EMBL" id="EAY26662.1"/>
    </source>
</evidence>
<sequence>MMGYSALLSAQPATQIYLAKIKLKAVSTKLGVPQKISKFAGYNNQPMFSPNGKTLYYTANQGGKQTDIFAYKVKSGKTIQLIDTPTSEYSPTITPDGKHFSCIMVEPDGTQRLWKYPLKSDQKNTPQLVLKSVKPIGYHLWVNSDVLVLFVLGAQGQPHHLQLASLQADQGETLATDIGRCFGYVPQRKHAISFVHKPKNKQWKIKKLDTKTKKITSIVPTLKGSEDYVWAKKERVIMGQGTKLYIWKKDKGWKLFANLKGTGIKKITRLAINPSNSLLAIVGE</sequence>
<dbReference type="Gene3D" id="2.120.10.30">
    <property type="entry name" value="TolB, C-terminal domain"/>
    <property type="match status" value="1"/>
</dbReference>
<keyword evidence="2" id="KW-1185">Reference proteome</keyword>
<evidence type="ECO:0000313" key="2">
    <source>
        <dbReference type="Proteomes" id="UP000004095"/>
    </source>
</evidence>
<comment type="caution">
    <text evidence="1">The sequence shown here is derived from an EMBL/GenBank/DDBJ whole genome shotgun (WGS) entry which is preliminary data.</text>
</comment>
<protein>
    <submittedName>
        <fullName evidence="1">Putative orphan protein putative signal peptide</fullName>
    </submittedName>
</protein>
<dbReference type="AlphaFoldDB" id="A1ZSB4"/>
<proteinExistence type="predicted"/>
<reference evidence="1 2" key="1">
    <citation type="submission" date="2007-01" db="EMBL/GenBank/DDBJ databases">
        <authorList>
            <person name="Haygood M."/>
            <person name="Podell S."/>
            <person name="Anderson C."/>
            <person name="Hopkinson B."/>
            <person name="Roe K."/>
            <person name="Barbeau K."/>
            <person name="Gaasterland T."/>
            <person name="Ferriera S."/>
            <person name="Johnson J."/>
            <person name="Kravitz S."/>
            <person name="Beeson K."/>
            <person name="Sutton G."/>
            <person name="Rogers Y.-H."/>
            <person name="Friedman R."/>
            <person name="Frazier M."/>
            <person name="Venter J.C."/>
        </authorList>
    </citation>
    <scope>NUCLEOTIDE SEQUENCE [LARGE SCALE GENOMIC DNA]</scope>
    <source>
        <strain evidence="1 2">ATCC 23134</strain>
    </source>
</reference>
<dbReference type="InterPro" id="IPR011042">
    <property type="entry name" value="6-blade_b-propeller_TolB-like"/>
</dbReference>
<dbReference type="EMBL" id="AAWS01000031">
    <property type="protein sequence ID" value="EAY26662.1"/>
    <property type="molecule type" value="Genomic_DNA"/>
</dbReference>
<organism evidence="1 2">
    <name type="scientific">Microscilla marina ATCC 23134</name>
    <dbReference type="NCBI Taxonomy" id="313606"/>
    <lineage>
        <taxon>Bacteria</taxon>
        <taxon>Pseudomonadati</taxon>
        <taxon>Bacteroidota</taxon>
        <taxon>Cytophagia</taxon>
        <taxon>Cytophagales</taxon>
        <taxon>Microscillaceae</taxon>
        <taxon>Microscilla</taxon>
    </lineage>
</organism>
<dbReference type="InterPro" id="IPR011659">
    <property type="entry name" value="WD40"/>
</dbReference>
<name>A1ZSB4_MICM2</name>
<accession>A1ZSB4</accession>
<dbReference type="SUPFAM" id="SSF82171">
    <property type="entry name" value="DPP6 N-terminal domain-like"/>
    <property type="match status" value="1"/>
</dbReference>
<gene>
    <name evidence="1" type="ORF">M23134_02913</name>
</gene>